<evidence type="ECO:0000313" key="2">
    <source>
        <dbReference type="EMBL" id="CAD9480024.1"/>
    </source>
</evidence>
<feature type="region of interest" description="Disordered" evidence="1">
    <location>
        <begin position="1"/>
        <end position="33"/>
    </location>
</feature>
<dbReference type="EMBL" id="HBGU01045635">
    <property type="protein sequence ID" value="CAD9480024.1"/>
    <property type="molecule type" value="Transcribed_RNA"/>
</dbReference>
<organism evidence="2">
    <name type="scientific">Haptolina brevifila</name>
    <dbReference type="NCBI Taxonomy" id="156173"/>
    <lineage>
        <taxon>Eukaryota</taxon>
        <taxon>Haptista</taxon>
        <taxon>Haptophyta</taxon>
        <taxon>Prymnesiophyceae</taxon>
        <taxon>Prymnesiales</taxon>
        <taxon>Prymnesiaceae</taxon>
        <taxon>Haptolina</taxon>
    </lineage>
</organism>
<name>A0A7S2H482_9EUKA</name>
<proteinExistence type="predicted"/>
<dbReference type="AlphaFoldDB" id="A0A7S2H482"/>
<protein>
    <submittedName>
        <fullName evidence="2">Uncharacterized protein</fullName>
    </submittedName>
</protein>
<gene>
    <name evidence="2" type="ORF">CBRE1094_LOCUS24838</name>
</gene>
<accession>A0A7S2H482</accession>
<sequence>MDEATTDALPGGLKRRSSAPTVENAGHGVGMTGRLQMTQPPMSAYGMPSCPRSCRRSRGVYTTILPWHLRARCRRASPMLHLSKLTDEVLTVANDAIEVVTRSSLLEATSGNALLRLLTSHLGCGRRAGCKGDDGESAPQHL</sequence>
<evidence type="ECO:0000256" key="1">
    <source>
        <dbReference type="SAM" id="MobiDB-lite"/>
    </source>
</evidence>
<reference evidence="2" key="1">
    <citation type="submission" date="2021-01" db="EMBL/GenBank/DDBJ databases">
        <authorList>
            <person name="Corre E."/>
            <person name="Pelletier E."/>
            <person name="Niang G."/>
            <person name="Scheremetjew M."/>
            <person name="Finn R."/>
            <person name="Kale V."/>
            <person name="Holt S."/>
            <person name="Cochrane G."/>
            <person name="Meng A."/>
            <person name="Brown T."/>
            <person name="Cohen L."/>
        </authorList>
    </citation>
    <scope>NUCLEOTIDE SEQUENCE</scope>
    <source>
        <strain evidence="2">UTEX LB 985</strain>
    </source>
</reference>